<organism evidence="1 2">
    <name type="scientific">Vespula squamosa</name>
    <name type="common">Southern yellow jacket</name>
    <name type="synonym">Wasp</name>
    <dbReference type="NCBI Taxonomy" id="30214"/>
    <lineage>
        <taxon>Eukaryota</taxon>
        <taxon>Metazoa</taxon>
        <taxon>Ecdysozoa</taxon>
        <taxon>Arthropoda</taxon>
        <taxon>Hexapoda</taxon>
        <taxon>Insecta</taxon>
        <taxon>Pterygota</taxon>
        <taxon>Neoptera</taxon>
        <taxon>Endopterygota</taxon>
        <taxon>Hymenoptera</taxon>
        <taxon>Apocrita</taxon>
        <taxon>Aculeata</taxon>
        <taxon>Vespoidea</taxon>
        <taxon>Vespidae</taxon>
        <taxon>Vespinae</taxon>
        <taxon>Vespula</taxon>
    </lineage>
</organism>
<name>A0ABD2AYD6_VESSQ</name>
<dbReference type="AlphaFoldDB" id="A0ABD2AYD6"/>
<dbReference type="Proteomes" id="UP001607302">
    <property type="component" value="Unassembled WGS sequence"/>
</dbReference>
<evidence type="ECO:0000313" key="2">
    <source>
        <dbReference type="Proteomes" id="UP001607302"/>
    </source>
</evidence>
<dbReference type="EMBL" id="JAUDFV010000138">
    <property type="protein sequence ID" value="KAL2725619.1"/>
    <property type="molecule type" value="Genomic_DNA"/>
</dbReference>
<protein>
    <submittedName>
        <fullName evidence="1">Uncharacterized protein</fullName>
    </submittedName>
</protein>
<evidence type="ECO:0000313" key="1">
    <source>
        <dbReference type="EMBL" id="KAL2725619.1"/>
    </source>
</evidence>
<reference evidence="1 2" key="1">
    <citation type="journal article" date="2024" name="Ann. Entomol. Soc. Am.">
        <title>Genomic analyses of the southern and eastern yellowjacket wasps (Hymenoptera: Vespidae) reveal evolutionary signatures of social life.</title>
        <authorList>
            <person name="Catto M.A."/>
            <person name="Caine P.B."/>
            <person name="Orr S.E."/>
            <person name="Hunt B.G."/>
            <person name="Goodisman M.A.D."/>
        </authorList>
    </citation>
    <scope>NUCLEOTIDE SEQUENCE [LARGE SCALE GENOMIC DNA]</scope>
    <source>
        <strain evidence="1">233</strain>
        <tissue evidence="1">Head and thorax</tissue>
    </source>
</reference>
<accession>A0ABD2AYD6</accession>
<keyword evidence="2" id="KW-1185">Reference proteome</keyword>
<comment type="caution">
    <text evidence="1">The sequence shown here is derived from an EMBL/GenBank/DDBJ whole genome shotgun (WGS) entry which is preliminary data.</text>
</comment>
<proteinExistence type="predicted"/>
<sequence length="156" mass="17699">MAVLRINLDWGSPWNPIVVAPWVAASRKVKMDLTPSLKHEYPVVLYTIHRIRLARRPNMVILDAHRATFCVYTLRFLVAIDGTLRVILPGEFLFGRFTGVFNASSRYQEMKKALALWLIAGRHSLYGVPNDRAIHLECIYKIGSGHLSTRGIISTI</sequence>
<gene>
    <name evidence="1" type="ORF">V1478_008292</name>
</gene>